<protein>
    <submittedName>
        <fullName evidence="1">GntR family transcriptional regulator</fullName>
    </submittedName>
</protein>
<evidence type="ECO:0000313" key="2">
    <source>
        <dbReference type="Proteomes" id="UP001226091"/>
    </source>
</evidence>
<accession>A0ACD4R8N8</accession>
<sequence length="218" mass="24940">MTEPKSKVYIEILRQIRSFIHEDGLSAGDKIPSERELAERLNAGRSSVREALRALELLGMIETRRGDGTYIKDFRENALVEILGTFILQDKNAIADLIEMNVLLESNALKLLLEKDNNDEELKNLAIAIQKQNLGHMEIMAKFMQLSDNYLLLRIWTVLNEYLKVIQTDQHSVSAIFYEKIIDGLASKDEKMVFESFYTLTSKKNSSALVSSDRQKKL</sequence>
<keyword evidence="2" id="KW-1185">Reference proteome</keyword>
<reference evidence="2" key="1">
    <citation type="journal article" date="2025" name="Aquaculture">
        <title>Assessment of the bioflocculant production and safety properties of Metabacillus hrfriensis sp. nov. based on phenotypic and whole-genome sequencing analysis.</title>
        <authorList>
            <person name="Zhang R."/>
            <person name="Zhao Z."/>
            <person name="Luo L."/>
            <person name="Wang S."/>
            <person name="Guo K."/>
            <person name="Xu W."/>
        </authorList>
    </citation>
    <scope>NUCLEOTIDE SEQUENCE [LARGE SCALE GENOMIC DNA]</scope>
    <source>
        <strain evidence="2">CT-WN-B3</strain>
    </source>
</reference>
<name>A0ACD4R8N8_9BACI</name>
<gene>
    <name evidence="1" type="ORF">QLQ22_19180</name>
</gene>
<evidence type="ECO:0000313" key="1">
    <source>
        <dbReference type="EMBL" id="WHZ56794.1"/>
    </source>
</evidence>
<dbReference type="Proteomes" id="UP001226091">
    <property type="component" value="Chromosome"/>
</dbReference>
<proteinExistence type="predicted"/>
<dbReference type="EMBL" id="CP126116">
    <property type="protein sequence ID" value="WHZ56794.1"/>
    <property type="molecule type" value="Genomic_DNA"/>
</dbReference>
<organism evidence="1 2">
    <name type="scientific">Metabacillus hrfriensis</name>
    <dbReference type="NCBI Taxonomy" id="3048891"/>
    <lineage>
        <taxon>Bacteria</taxon>
        <taxon>Bacillati</taxon>
        <taxon>Bacillota</taxon>
        <taxon>Bacilli</taxon>
        <taxon>Bacillales</taxon>
        <taxon>Bacillaceae</taxon>
        <taxon>Metabacillus</taxon>
    </lineage>
</organism>